<keyword evidence="3" id="KW-1185">Reference proteome</keyword>
<dbReference type="InterPro" id="IPR013435">
    <property type="entry name" value="Mobile_mystery_prot_A"/>
</dbReference>
<dbReference type="AlphaFoldDB" id="A0A2M6UEL2"/>
<feature type="domain" description="HTH cro/C1-type" evidence="1">
    <location>
        <begin position="42"/>
        <end position="99"/>
    </location>
</feature>
<gene>
    <name evidence="2" type="ORF">TSA1_21550</name>
</gene>
<dbReference type="GO" id="GO:0003677">
    <property type="term" value="F:DNA binding"/>
    <property type="evidence" value="ECO:0007669"/>
    <property type="project" value="UniProtKB-KW"/>
</dbReference>
<dbReference type="InterPro" id="IPR001387">
    <property type="entry name" value="Cro/C1-type_HTH"/>
</dbReference>
<dbReference type="InterPro" id="IPR010982">
    <property type="entry name" value="Lambda_DNA-bd_dom_sf"/>
</dbReference>
<accession>A0A2M6UEL2</accession>
<evidence type="ECO:0000313" key="3">
    <source>
        <dbReference type="Proteomes" id="UP000228930"/>
    </source>
</evidence>
<dbReference type="RefSeq" id="WP_245448391.1">
    <property type="nucleotide sequence ID" value="NZ_LFJC01000003.1"/>
</dbReference>
<dbReference type="NCBIfam" id="TIGR02612">
    <property type="entry name" value="mob_myst_A"/>
    <property type="match status" value="1"/>
</dbReference>
<dbReference type="SUPFAM" id="SSF47413">
    <property type="entry name" value="lambda repressor-like DNA-binding domains"/>
    <property type="match status" value="1"/>
</dbReference>
<dbReference type="Gene3D" id="1.10.260.40">
    <property type="entry name" value="lambda repressor-like DNA-binding domains"/>
    <property type="match status" value="1"/>
</dbReference>
<dbReference type="CDD" id="cd00093">
    <property type="entry name" value="HTH_XRE"/>
    <property type="match status" value="1"/>
</dbReference>
<sequence>MYLSGQPSRPMSVKRIVQLQYRNIVDAAAASLAGVKAPPEGWLRTVRTALGMSGADVAKAMGVTRARVTTAERAELTGGITLKSMQATAEAMGCRFVYAIIPASGDVEDLIAAQARKKAAAIVDAASKHMALEDQQLPDDKIAQQVDRLARELALEMPPNFWRDP</sequence>
<keyword evidence="2" id="KW-0238">DNA-binding</keyword>
<reference evidence="2 3" key="1">
    <citation type="submission" date="2015-06" db="EMBL/GenBank/DDBJ databases">
        <title>Comparative genome analysis of nirS-carrying Bradyrhizobium sp. strains.</title>
        <authorList>
            <person name="Ishii S."/>
            <person name="Jang J."/>
            <person name="Nishizawa T."/>
            <person name="Senoo K."/>
        </authorList>
    </citation>
    <scope>NUCLEOTIDE SEQUENCE [LARGE SCALE GENOMIC DNA]</scope>
    <source>
        <strain evidence="2 3">TSA1</strain>
    </source>
</reference>
<organism evidence="2 3">
    <name type="scientific">Bradyrhizobium nitroreducens</name>
    <dbReference type="NCBI Taxonomy" id="709803"/>
    <lineage>
        <taxon>Bacteria</taxon>
        <taxon>Pseudomonadati</taxon>
        <taxon>Pseudomonadota</taxon>
        <taxon>Alphaproteobacteria</taxon>
        <taxon>Hyphomicrobiales</taxon>
        <taxon>Nitrobacteraceae</taxon>
        <taxon>Bradyrhizobium</taxon>
    </lineage>
</organism>
<evidence type="ECO:0000313" key="2">
    <source>
        <dbReference type="EMBL" id="PIT03050.1"/>
    </source>
</evidence>
<dbReference type="SMART" id="SM00530">
    <property type="entry name" value="HTH_XRE"/>
    <property type="match status" value="1"/>
</dbReference>
<comment type="caution">
    <text evidence="2">The sequence shown here is derived from an EMBL/GenBank/DDBJ whole genome shotgun (WGS) entry which is preliminary data.</text>
</comment>
<name>A0A2M6UEL2_9BRAD</name>
<proteinExistence type="predicted"/>
<evidence type="ECO:0000259" key="1">
    <source>
        <dbReference type="SMART" id="SM00530"/>
    </source>
</evidence>
<protein>
    <submittedName>
        <fullName evidence="2">DNA-binding protein</fullName>
    </submittedName>
</protein>
<dbReference type="EMBL" id="LFJC01000003">
    <property type="protein sequence ID" value="PIT03050.1"/>
    <property type="molecule type" value="Genomic_DNA"/>
</dbReference>
<dbReference type="Proteomes" id="UP000228930">
    <property type="component" value="Unassembled WGS sequence"/>
</dbReference>